<dbReference type="GO" id="GO:0030154">
    <property type="term" value="P:cell differentiation"/>
    <property type="evidence" value="ECO:0007669"/>
    <property type="project" value="UniProtKB-KW"/>
</dbReference>
<keyword evidence="3" id="KW-0221">Differentiation</keyword>
<evidence type="ECO:0000256" key="3">
    <source>
        <dbReference type="ARBA" id="ARBA00022782"/>
    </source>
</evidence>
<proteinExistence type="inferred from homology"/>
<keyword evidence="5" id="KW-0812">Transmembrane</keyword>
<reference evidence="6 7" key="1">
    <citation type="submission" date="2019-05" db="EMBL/GenBank/DDBJ databases">
        <title>Mikania micrantha, genome provides insights into the molecular mechanism of rapid growth.</title>
        <authorList>
            <person name="Liu B."/>
        </authorList>
    </citation>
    <scope>NUCLEOTIDE SEQUENCE [LARGE SCALE GENOMIC DNA]</scope>
    <source>
        <strain evidence="6">NLD-2019</strain>
        <tissue evidence="6">Leaf</tissue>
    </source>
</reference>
<keyword evidence="2" id="KW-0217">Developmental protein</keyword>
<accession>A0A5N6N6U2</accession>
<evidence type="ECO:0000256" key="5">
    <source>
        <dbReference type="SAM" id="Phobius"/>
    </source>
</evidence>
<sequence length="191" mass="21612">MQDSSASSPRQVSKTELGFDGKKIRSTCQVVNRLKGNGKSTYHKRNYMMDKGRNSKPLQVLPHALFSDHSSPPPAMVAGVPRFPGTLLIALSLFWFITTTIFKQPPTGETMKPQIKQEGHHHQVFKLARHTWLGEKGLSAPPLKFSFSLFVARRHHHRKIGHGHFVSWSKLDPRYGVQMHFVPTGPNPLHH</sequence>
<organism evidence="6 7">
    <name type="scientific">Mikania micrantha</name>
    <name type="common">bitter vine</name>
    <dbReference type="NCBI Taxonomy" id="192012"/>
    <lineage>
        <taxon>Eukaryota</taxon>
        <taxon>Viridiplantae</taxon>
        <taxon>Streptophyta</taxon>
        <taxon>Embryophyta</taxon>
        <taxon>Tracheophyta</taxon>
        <taxon>Spermatophyta</taxon>
        <taxon>Magnoliopsida</taxon>
        <taxon>eudicotyledons</taxon>
        <taxon>Gunneridae</taxon>
        <taxon>Pentapetalae</taxon>
        <taxon>asterids</taxon>
        <taxon>campanulids</taxon>
        <taxon>Asterales</taxon>
        <taxon>Asteraceae</taxon>
        <taxon>Asteroideae</taxon>
        <taxon>Heliantheae alliance</taxon>
        <taxon>Eupatorieae</taxon>
        <taxon>Mikania</taxon>
    </lineage>
</organism>
<evidence type="ECO:0000256" key="1">
    <source>
        <dbReference type="ARBA" id="ARBA00005416"/>
    </source>
</evidence>
<dbReference type="OrthoDB" id="753861at2759"/>
<keyword evidence="4" id="KW-0379">Hydroxylation</keyword>
<evidence type="ECO:0000313" key="7">
    <source>
        <dbReference type="Proteomes" id="UP000326396"/>
    </source>
</evidence>
<comment type="caution">
    <text evidence="6">The sequence shown here is derived from an EMBL/GenBank/DDBJ whole genome shotgun (WGS) entry which is preliminary data.</text>
</comment>
<keyword evidence="5" id="KW-0472">Membrane</keyword>
<feature type="transmembrane region" description="Helical" evidence="5">
    <location>
        <begin position="83"/>
        <end position="102"/>
    </location>
</feature>
<evidence type="ECO:0000313" key="6">
    <source>
        <dbReference type="EMBL" id="KAD4385433.1"/>
    </source>
</evidence>
<evidence type="ECO:0000256" key="4">
    <source>
        <dbReference type="ARBA" id="ARBA00023278"/>
    </source>
</evidence>
<keyword evidence="5" id="KW-1133">Transmembrane helix</keyword>
<dbReference type="Proteomes" id="UP000326396">
    <property type="component" value="Linkage Group LG3"/>
</dbReference>
<evidence type="ECO:0000256" key="2">
    <source>
        <dbReference type="ARBA" id="ARBA00022473"/>
    </source>
</evidence>
<name>A0A5N6N6U2_9ASTR</name>
<dbReference type="PANTHER" id="PTHR34359">
    <property type="entry name" value="CLAVATA3/ESR (CLE)-RELATED PROTEIN 10"/>
    <property type="match status" value="1"/>
</dbReference>
<dbReference type="EMBL" id="SZYD01000013">
    <property type="protein sequence ID" value="KAD4385433.1"/>
    <property type="molecule type" value="Genomic_DNA"/>
</dbReference>
<protein>
    <submittedName>
        <fullName evidence="6">Uncharacterized protein</fullName>
    </submittedName>
</protein>
<keyword evidence="7" id="KW-1185">Reference proteome</keyword>
<dbReference type="InterPro" id="IPR039618">
    <property type="entry name" value="CLE9-13"/>
</dbReference>
<dbReference type="PANTHER" id="PTHR34359:SF5">
    <property type="entry name" value="CLAVATA3_ESR (CLE)-RELATED PROTEIN 9"/>
    <property type="match status" value="1"/>
</dbReference>
<comment type="similarity">
    <text evidence="1">Belongs to the CLV3/ESR signal peptide family.</text>
</comment>
<gene>
    <name evidence="6" type="ORF">E3N88_25601</name>
</gene>
<dbReference type="AlphaFoldDB" id="A0A5N6N6U2"/>